<dbReference type="EMBL" id="LNKD01000002">
    <property type="protein sequence ID" value="OSG86204.1"/>
    <property type="molecule type" value="Genomic_DNA"/>
</dbReference>
<dbReference type="Gene3D" id="3.60.160.10">
    <property type="entry name" value="Mitochondrial biogenesis AIM24"/>
    <property type="match status" value="1"/>
</dbReference>
<dbReference type="Pfam" id="PF01987">
    <property type="entry name" value="AIM24"/>
    <property type="match status" value="1"/>
</dbReference>
<protein>
    <submittedName>
        <fullName evidence="1">Mitochondrial biogenesis AIM24</fullName>
    </submittedName>
</protein>
<dbReference type="InterPro" id="IPR002838">
    <property type="entry name" value="AIM24"/>
</dbReference>
<evidence type="ECO:0000313" key="2">
    <source>
        <dbReference type="Proteomes" id="UP000193377"/>
    </source>
</evidence>
<dbReference type="Proteomes" id="UP000193377">
    <property type="component" value="Unassembled WGS sequence"/>
</dbReference>
<proteinExistence type="predicted"/>
<sequence length="155" mass="16529">MRYEISGGTFPVVTCGLANGEQMITEGGSMVWMTPNMQMETRAGGIGGMFSKAFSGENLFQNIYTARGEGSITFGSSFPGQILAMNIQPGQDLILQKSAFLASEVGVQLSIHFSKRFSTGLFGGEGFIMQRLSGCGIAFAEIDGDVVTYDLQPGQ</sequence>
<evidence type="ECO:0000313" key="1">
    <source>
        <dbReference type="EMBL" id="OSG86204.1"/>
    </source>
</evidence>
<dbReference type="AlphaFoldDB" id="A0A1X2YVP1"/>
<gene>
    <name evidence="1" type="ORF">B0487_1714</name>
</gene>
<organism evidence="1 2">
    <name type="scientific">Bifidobacterium adolescentis</name>
    <dbReference type="NCBI Taxonomy" id="1680"/>
    <lineage>
        <taxon>Bacteria</taxon>
        <taxon>Bacillati</taxon>
        <taxon>Actinomycetota</taxon>
        <taxon>Actinomycetes</taxon>
        <taxon>Bifidobacteriales</taxon>
        <taxon>Bifidobacteriaceae</taxon>
        <taxon>Bifidobacterium</taxon>
    </lineage>
</organism>
<dbReference type="PANTHER" id="PTHR43657:SF1">
    <property type="entry name" value="ALTERED INHERITANCE OF MITOCHONDRIA PROTEIN 24, MITOCHONDRIAL"/>
    <property type="match status" value="1"/>
</dbReference>
<dbReference type="InterPro" id="IPR016031">
    <property type="entry name" value="Trp_RNA-bd_attenuator-like_dom"/>
</dbReference>
<dbReference type="SUPFAM" id="SSF51219">
    <property type="entry name" value="TRAP-like"/>
    <property type="match status" value="1"/>
</dbReference>
<reference evidence="1 2" key="1">
    <citation type="journal article" date="2016" name="Sci. Rep.">
        <title>Evaluation of genetic diversity among strains of the human gut commensal Bifidobacterium adolescentis.</title>
        <authorList>
            <person name="Duranti S."/>
            <person name="Milani C."/>
            <person name="Lugli G.A."/>
            <person name="Mancabelli L."/>
            <person name="Turroni F."/>
            <person name="Ferrario C."/>
            <person name="Mangifesta M."/>
            <person name="Viappiani A."/>
            <person name="Sanchez B."/>
            <person name="Margolles A."/>
            <person name="van Sinderen D."/>
            <person name="Ventura M."/>
        </authorList>
    </citation>
    <scope>NUCLEOTIDE SEQUENCE [LARGE SCALE GENOMIC DNA]</scope>
    <source>
        <strain evidence="1 2">487B</strain>
    </source>
</reference>
<accession>A0A1X2YVP1</accession>
<dbReference type="PANTHER" id="PTHR43657">
    <property type="entry name" value="TRYPTOPHAN RNA-BINDING ATTENUATOR PROTEIN-LIKE PROTEIN"/>
    <property type="match status" value="1"/>
</dbReference>
<name>A0A1X2YVP1_BIFAD</name>
<comment type="caution">
    <text evidence="1">The sequence shown here is derived from an EMBL/GenBank/DDBJ whole genome shotgun (WGS) entry which is preliminary data.</text>
</comment>
<dbReference type="InterPro" id="IPR036983">
    <property type="entry name" value="AIM24_sf"/>
</dbReference>